<dbReference type="PRINTS" id="PR00081">
    <property type="entry name" value="GDHRDH"/>
</dbReference>
<proteinExistence type="inferred from homology"/>
<dbReference type="AlphaFoldDB" id="A0A1L9AY45"/>
<dbReference type="InterPro" id="IPR020904">
    <property type="entry name" value="Sc_DH/Rdtase_CS"/>
</dbReference>
<protein>
    <submittedName>
        <fullName evidence="6">Short chain dehydrogenase</fullName>
    </submittedName>
</protein>
<dbReference type="NCBIfam" id="NF004196">
    <property type="entry name" value="PRK05650.1"/>
    <property type="match status" value="1"/>
</dbReference>
<keyword evidence="3" id="KW-0560">Oxidoreductase</keyword>
<reference evidence="6 7" key="2">
    <citation type="submission" date="2016-12" db="EMBL/GenBank/DDBJ databases">
        <title>Draft Genome Sequence of Cystobacter ferrugineus Strain Cbfe23.</title>
        <authorList>
            <person name="Akbar S."/>
            <person name="Dowd S.E."/>
            <person name="Stevens D.C."/>
        </authorList>
    </citation>
    <scope>NUCLEOTIDE SEQUENCE [LARGE SCALE GENOMIC DNA]</scope>
    <source>
        <strain evidence="6 7">Cbfe23</strain>
    </source>
</reference>
<comment type="caution">
    <text evidence="6">The sequence shown here is derived from an EMBL/GenBank/DDBJ whole genome shotgun (WGS) entry which is preliminary data.</text>
</comment>
<dbReference type="RefSeq" id="WP_071903990.1">
    <property type="nucleotide sequence ID" value="NZ_MPIN01000016.1"/>
</dbReference>
<dbReference type="PANTHER" id="PTHR43391:SF14">
    <property type="entry name" value="DEHYDROGENASE_REDUCTASE SDR FAMILY PROTEIN 7-LIKE"/>
    <property type="match status" value="1"/>
</dbReference>
<dbReference type="GO" id="GO:0016491">
    <property type="term" value="F:oxidoreductase activity"/>
    <property type="evidence" value="ECO:0007669"/>
    <property type="project" value="UniProtKB-KW"/>
</dbReference>
<dbReference type="EMBL" id="MPIN01000016">
    <property type="protein sequence ID" value="OJH34935.1"/>
    <property type="molecule type" value="Genomic_DNA"/>
</dbReference>
<keyword evidence="7" id="KW-1185">Reference proteome</keyword>
<accession>A0A1L9AY45</accession>
<organism evidence="6 7">
    <name type="scientific">Cystobacter ferrugineus</name>
    <dbReference type="NCBI Taxonomy" id="83449"/>
    <lineage>
        <taxon>Bacteria</taxon>
        <taxon>Pseudomonadati</taxon>
        <taxon>Myxococcota</taxon>
        <taxon>Myxococcia</taxon>
        <taxon>Myxococcales</taxon>
        <taxon>Cystobacterineae</taxon>
        <taxon>Archangiaceae</taxon>
        <taxon>Cystobacter</taxon>
    </lineage>
</organism>
<feature type="domain" description="Ketoreductase" evidence="5">
    <location>
        <begin position="4"/>
        <end position="183"/>
    </location>
</feature>
<dbReference type="Gene3D" id="3.40.50.720">
    <property type="entry name" value="NAD(P)-binding Rossmann-like Domain"/>
    <property type="match status" value="1"/>
</dbReference>
<dbReference type="PRINTS" id="PR00080">
    <property type="entry name" value="SDRFAMILY"/>
</dbReference>
<evidence type="ECO:0000256" key="2">
    <source>
        <dbReference type="ARBA" id="ARBA00022857"/>
    </source>
</evidence>
<evidence type="ECO:0000259" key="5">
    <source>
        <dbReference type="SMART" id="SM00822"/>
    </source>
</evidence>
<dbReference type="STRING" id="83449.BON30_40850"/>
<dbReference type="SMART" id="SM00822">
    <property type="entry name" value="PKS_KR"/>
    <property type="match status" value="1"/>
</dbReference>
<dbReference type="PROSITE" id="PS00061">
    <property type="entry name" value="ADH_SHORT"/>
    <property type="match status" value="1"/>
</dbReference>
<dbReference type="OrthoDB" id="658698at2"/>
<sequence length="274" mass="29930">MTTQRIFITGGASGLGRAIALRYARAGWRVCIGDVNATRGAEVLRELQPLAAAALYLPCDVTRAEDLRAVAERLTADWGGVDVVVNNAGVAAPGALEDVPLEDWDRVLDINVMGVVRGCYVFTPLFKRQGHGHFVNVSSLAGLLDVPRASCYNASKAAVVSLSETLQNEFAGTGLGVTLVCPSFFKTNLAESLRNVDSATRAAVNRVLERSKVSAEDIADQIFQAVRERTFYVLPHAQGRQAWLMKRLLPRPLYMRIINKQMRRMRGSDSLKDG</sequence>
<comment type="similarity">
    <text evidence="1 4">Belongs to the short-chain dehydrogenases/reductases (SDR) family.</text>
</comment>
<keyword evidence="2" id="KW-0521">NADP</keyword>
<evidence type="ECO:0000256" key="4">
    <source>
        <dbReference type="RuleBase" id="RU000363"/>
    </source>
</evidence>
<reference evidence="7" key="1">
    <citation type="submission" date="2016-11" db="EMBL/GenBank/DDBJ databases">
        <authorList>
            <person name="Shukria A."/>
            <person name="Stevens D.C."/>
        </authorList>
    </citation>
    <scope>NUCLEOTIDE SEQUENCE [LARGE SCALE GENOMIC DNA]</scope>
    <source>
        <strain evidence="7">Cbfe23</strain>
    </source>
</reference>
<dbReference type="Pfam" id="PF00106">
    <property type="entry name" value="adh_short"/>
    <property type="match status" value="1"/>
</dbReference>
<gene>
    <name evidence="6" type="ORF">BON30_40850</name>
</gene>
<evidence type="ECO:0000313" key="7">
    <source>
        <dbReference type="Proteomes" id="UP000182229"/>
    </source>
</evidence>
<dbReference type="PANTHER" id="PTHR43391">
    <property type="entry name" value="RETINOL DEHYDROGENASE-RELATED"/>
    <property type="match status" value="1"/>
</dbReference>
<evidence type="ECO:0000313" key="6">
    <source>
        <dbReference type="EMBL" id="OJH34935.1"/>
    </source>
</evidence>
<dbReference type="CDD" id="cd05233">
    <property type="entry name" value="SDR_c"/>
    <property type="match status" value="1"/>
</dbReference>
<evidence type="ECO:0000256" key="1">
    <source>
        <dbReference type="ARBA" id="ARBA00006484"/>
    </source>
</evidence>
<evidence type="ECO:0000256" key="3">
    <source>
        <dbReference type="ARBA" id="ARBA00023002"/>
    </source>
</evidence>
<dbReference type="InterPro" id="IPR002347">
    <property type="entry name" value="SDR_fam"/>
</dbReference>
<dbReference type="SUPFAM" id="SSF51735">
    <property type="entry name" value="NAD(P)-binding Rossmann-fold domains"/>
    <property type="match status" value="1"/>
</dbReference>
<name>A0A1L9AY45_9BACT</name>
<dbReference type="FunFam" id="3.40.50.720:FF:000084">
    <property type="entry name" value="Short-chain dehydrogenase reductase"/>
    <property type="match status" value="1"/>
</dbReference>
<dbReference type="Proteomes" id="UP000182229">
    <property type="component" value="Unassembled WGS sequence"/>
</dbReference>
<dbReference type="InterPro" id="IPR057326">
    <property type="entry name" value="KR_dom"/>
</dbReference>
<dbReference type="InterPro" id="IPR036291">
    <property type="entry name" value="NAD(P)-bd_dom_sf"/>
</dbReference>